<evidence type="ECO:0008006" key="5">
    <source>
        <dbReference type="Google" id="ProtNLM"/>
    </source>
</evidence>
<comment type="caution">
    <text evidence="3">The sequence shown here is derived from an EMBL/GenBank/DDBJ whole genome shotgun (WGS) entry which is preliminary data.</text>
</comment>
<dbReference type="AlphaFoldDB" id="A0A2C6KP04"/>
<dbReference type="EMBL" id="MIGC01004390">
    <property type="protein sequence ID" value="PHJ18123.1"/>
    <property type="molecule type" value="Genomic_DNA"/>
</dbReference>
<feature type="region of interest" description="Disordered" evidence="1">
    <location>
        <begin position="153"/>
        <end position="173"/>
    </location>
</feature>
<organism evidence="3 4">
    <name type="scientific">Cystoisospora suis</name>
    <dbReference type="NCBI Taxonomy" id="483139"/>
    <lineage>
        <taxon>Eukaryota</taxon>
        <taxon>Sar</taxon>
        <taxon>Alveolata</taxon>
        <taxon>Apicomplexa</taxon>
        <taxon>Conoidasida</taxon>
        <taxon>Coccidia</taxon>
        <taxon>Eucoccidiorida</taxon>
        <taxon>Eimeriorina</taxon>
        <taxon>Sarcocystidae</taxon>
        <taxon>Cystoisospora</taxon>
    </lineage>
</organism>
<dbReference type="GeneID" id="94431399"/>
<keyword evidence="2" id="KW-1133">Transmembrane helix</keyword>
<name>A0A2C6KP04_9APIC</name>
<reference evidence="3 4" key="1">
    <citation type="journal article" date="2017" name="Int. J. Parasitol.">
        <title>The genome of the protozoan parasite Cystoisospora suis and a reverse vaccinology approach to identify vaccine candidates.</title>
        <authorList>
            <person name="Palmieri N."/>
            <person name="Shrestha A."/>
            <person name="Ruttkowski B."/>
            <person name="Beck T."/>
            <person name="Vogl C."/>
            <person name="Tomley F."/>
            <person name="Blake D.P."/>
            <person name="Joachim A."/>
        </authorList>
    </citation>
    <scope>NUCLEOTIDE SEQUENCE [LARGE SCALE GENOMIC DNA]</scope>
    <source>
        <strain evidence="3 4">Wien I</strain>
    </source>
</reference>
<feature type="transmembrane region" description="Helical" evidence="2">
    <location>
        <begin position="119"/>
        <end position="139"/>
    </location>
</feature>
<evidence type="ECO:0000256" key="1">
    <source>
        <dbReference type="SAM" id="MobiDB-lite"/>
    </source>
</evidence>
<proteinExistence type="predicted"/>
<dbReference type="RefSeq" id="XP_067919833.1">
    <property type="nucleotide sequence ID" value="XM_068068188.1"/>
</dbReference>
<feature type="compositionally biased region" description="Acidic residues" evidence="1">
    <location>
        <begin position="204"/>
        <end position="213"/>
    </location>
</feature>
<accession>A0A2C6KP04</accession>
<evidence type="ECO:0000313" key="4">
    <source>
        <dbReference type="Proteomes" id="UP000221165"/>
    </source>
</evidence>
<keyword evidence="2" id="KW-0472">Membrane</keyword>
<dbReference type="Proteomes" id="UP000221165">
    <property type="component" value="Unassembled WGS sequence"/>
</dbReference>
<keyword evidence="2" id="KW-0812">Transmembrane</keyword>
<dbReference type="VEuPathDB" id="ToxoDB:CSUI_008049"/>
<evidence type="ECO:0000256" key="2">
    <source>
        <dbReference type="SAM" id="Phobius"/>
    </source>
</evidence>
<gene>
    <name evidence="3" type="ORF">CSUI_008049</name>
</gene>
<evidence type="ECO:0000313" key="3">
    <source>
        <dbReference type="EMBL" id="PHJ18123.1"/>
    </source>
</evidence>
<keyword evidence="4" id="KW-1185">Reference proteome</keyword>
<feature type="region of interest" description="Disordered" evidence="1">
    <location>
        <begin position="192"/>
        <end position="239"/>
    </location>
</feature>
<sequence length="289" mass="29681">MCGSSTTESASMPRAVHEMLTACDGPGSPTGPGCQGDTRKAMTNPGADAAENARPIGITDGKKMAVDSGTLTSVGAVEEKWTLMGEENFSDERAARSRTRSLFGERRSVSSRRHTASKVSIVAAALGIILMSLVAIRFIECLGALRARGTVHGGLSLGVTPTPRKLAGSPVGDTENDDLFTVEKCLGAYGSVDSASSSDRVDSEPNEDPAAGDEEARLTSASDGETELSGGDDGATRVTSGGGDALRWLMSSENAAVKWLMSNGVDTPTWLTLDGHAEATGGAVAGGDE</sequence>
<protein>
    <recommendedName>
        <fullName evidence="5">Transmembrane protein</fullName>
    </recommendedName>
</protein>